<dbReference type="eggNOG" id="COG2199">
    <property type="taxonomic scope" value="Bacteria"/>
</dbReference>
<dbReference type="CDD" id="cd01948">
    <property type="entry name" value="EAL"/>
    <property type="match status" value="1"/>
</dbReference>
<dbReference type="SMART" id="SM00267">
    <property type="entry name" value="GGDEF"/>
    <property type="match status" value="1"/>
</dbReference>
<dbReference type="RefSeq" id="WP_013485896.1">
    <property type="nucleotide sequence ID" value="NC_014828.1"/>
</dbReference>
<accession>E6U376</accession>
<dbReference type="Gene3D" id="3.30.70.270">
    <property type="match status" value="1"/>
</dbReference>
<evidence type="ECO:0000313" key="4">
    <source>
        <dbReference type="Proteomes" id="UP000001551"/>
    </source>
</evidence>
<keyword evidence="4" id="KW-1185">Reference proteome</keyword>
<dbReference type="SUPFAM" id="SSF141868">
    <property type="entry name" value="EAL domain-like"/>
    <property type="match status" value="1"/>
</dbReference>
<dbReference type="STRING" id="663278.Ethha_2031"/>
<dbReference type="PROSITE" id="PS50887">
    <property type="entry name" value="GGDEF"/>
    <property type="match status" value="1"/>
</dbReference>
<dbReference type="InterPro" id="IPR000644">
    <property type="entry name" value="CBS_dom"/>
</dbReference>
<gene>
    <name evidence="3" type="ordered locus">Ethha_2031</name>
</gene>
<dbReference type="Pfam" id="PF00563">
    <property type="entry name" value="EAL"/>
    <property type="match status" value="1"/>
</dbReference>
<evidence type="ECO:0000259" key="2">
    <source>
        <dbReference type="PROSITE" id="PS50887"/>
    </source>
</evidence>
<dbReference type="eggNOG" id="COG0517">
    <property type="taxonomic scope" value="Bacteria"/>
</dbReference>
<dbReference type="CDD" id="cd01949">
    <property type="entry name" value="GGDEF"/>
    <property type="match status" value="1"/>
</dbReference>
<dbReference type="PANTHER" id="PTHR33121">
    <property type="entry name" value="CYCLIC DI-GMP PHOSPHODIESTERASE PDEF"/>
    <property type="match status" value="1"/>
</dbReference>
<dbReference type="EMBL" id="CP002400">
    <property type="protein sequence ID" value="ADU27548.1"/>
    <property type="molecule type" value="Genomic_DNA"/>
</dbReference>
<dbReference type="PANTHER" id="PTHR33121:SF76">
    <property type="entry name" value="SIGNALING PROTEIN"/>
    <property type="match status" value="1"/>
</dbReference>
<dbReference type="InterPro" id="IPR001633">
    <property type="entry name" value="EAL_dom"/>
</dbReference>
<dbReference type="InterPro" id="IPR000160">
    <property type="entry name" value="GGDEF_dom"/>
</dbReference>
<dbReference type="InterPro" id="IPR046342">
    <property type="entry name" value="CBS_dom_sf"/>
</dbReference>
<reference evidence="3 4" key="1">
    <citation type="submission" date="2010-12" db="EMBL/GenBank/DDBJ databases">
        <title>Complete sequence of Ethanoligenens harbinense YUAN-3.</title>
        <authorList>
            <person name="Lucas S."/>
            <person name="Copeland A."/>
            <person name="Lapidus A."/>
            <person name="Cheng J.-F."/>
            <person name="Bruce D."/>
            <person name="Goodwin L."/>
            <person name="Pitluck S."/>
            <person name="Chertkov O."/>
            <person name="Misra M."/>
            <person name="Detter J.C."/>
            <person name="Han C."/>
            <person name="Tapia R."/>
            <person name="Land M."/>
            <person name="Hauser L."/>
            <person name="Jeffries C."/>
            <person name="Kyrpides N."/>
            <person name="Ivanova N."/>
            <person name="Mikhailova N."/>
            <person name="Wang A."/>
            <person name="Mouttaki H."/>
            <person name="He Z."/>
            <person name="Zhou J."/>
            <person name="Hemme C.L."/>
            <person name="Woyke T."/>
        </authorList>
    </citation>
    <scope>NUCLEOTIDE SEQUENCE [LARGE SCALE GENOMIC DNA]</scope>
    <source>
        <strain evidence="4">DSM 18485 / JCM 12961 / CGMCC 1.5033 / YUAN-3</strain>
    </source>
</reference>
<evidence type="ECO:0000313" key="3">
    <source>
        <dbReference type="EMBL" id="ADU27548.1"/>
    </source>
</evidence>
<dbReference type="Gene3D" id="3.20.20.450">
    <property type="entry name" value="EAL domain"/>
    <property type="match status" value="1"/>
</dbReference>
<dbReference type="InterPro" id="IPR043128">
    <property type="entry name" value="Rev_trsase/Diguanyl_cyclase"/>
</dbReference>
<dbReference type="SUPFAM" id="SSF55073">
    <property type="entry name" value="Nucleotide cyclase"/>
    <property type="match status" value="1"/>
</dbReference>
<dbReference type="Gene3D" id="3.10.580.10">
    <property type="entry name" value="CBS-domain"/>
    <property type="match status" value="1"/>
</dbReference>
<dbReference type="InterPro" id="IPR050706">
    <property type="entry name" value="Cyclic-di-GMP_PDE-like"/>
</dbReference>
<proteinExistence type="predicted"/>
<dbReference type="PROSITE" id="PS50883">
    <property type="entry name" value="EAL"/>
    <property type="match status" value="1"/>
</dbReference>
<dbReference type="SUPFAM" id="SSF54631">
    <property type="entry name" value="CBS-domain pair"/>
    <property type="match status" value="1"/>
</dbReference>
<dbReference type="HOGENOM" id="CLU_015702_2_1_9"/>
<dbReference type="KEGG" id="eha:Ethha_2031"/>
<feature type="domain" description="GGDEF" evidence="2">
    <location>
        <begin position="444"/>
        <end position="592"/>
    </location>
</feature>
<sequence>MLQTYGSVDKMEQKRSVQDELNKILAERDIQTYFQPIISLRDGSVLGYEALSRGPVNSVLRMPTALFAAAETYGRLWELENLCRTRALETVMCLQAGIKLFLNVNPATIHDTKFQQGFTADYLKPFGLSPGNLHFEITERSIIKDFDGFKNTIEYYKRQDYKIAIDDAGAGYSGLNLITDVRPHYIKLDIQLIRDIDQDGYKRAMVKSLYEFSRLTEISLIAEGIEREEELDTLIDIGVHYGQGYFIQRPQPRVCEVVPEVLEAIRIRNEHKNHTYYHYLSNIYIGNLCYNSHTVSSDTLSEDVYQIFLKDSALLGITVVNHGVVEGLVTKTHIDHMMSGPFGFSLHARRPISLIMDKHPLIVDHQMPIDVVSKMAMSRPTGKLYDCIVVTNGGRYAGIVTIKTLLEKTTEIEVSNARHQNPLTGLPGNMLIEQNLGDCIKNAQRYAVLYIDIDNFKAYNDVYGFEKGDGIIGMLARSLEHCVPRDTFVGHVGGDDFIAIFRTYDVDIYCQKIIAEFDKKVREFYVQEDLQKGFIIAKNRRNEVEQYPIMSISIAGVTNSSRCFQDVYQLAEYAVVLKKKCKQQWTSCYFID</sequence>
<dbReference type="InterPro" id="IPR029787">
    <property type="entry name" value="Nucleotide_cyclase"/>
</dbReference>
<dbReference type="eggNOG" id="COG2200">
    <property type="taxonomic scope" value="Bacteria"/>
</dbReference>
<dbReference type="Pfam" id="PF00571">
    <property type="entry name" value="CBS"/>
    <property type="match status" value="1"/>
</dbReference>
<name>E6U376_ETHHY</name>
<dbReference type="Proteomes" id="UP000001551">
    <property type="component" value="Chromosome"/>
</dbReference>
<dbReference type="Pfam" id="PF00990">
    <property type="entry name" value="GGDEF"/>
    <property type="match status" value="1"/>
</dbReference>
<dbReference type="SMART" id="SM00052">
    <property type="entry name" value="EAL"/>
    <property type="match status" value="1"/>
</dbReference>
<dbReference type="GO" id="GO:0071111">
    <property type="term" value="F:cyclic-guanylate-specific phosphodiesterase activity"/>
    <property type="evidence" value="ECO:0007669"/>
    <property type="project" value="InterPro"/>
</dbReference>
<protein>
    <submittedName>
        <fullName evidence="3">Diguanylate cyclase/phosphodiesterase</fullName>
    </submittedName>
</protein>
<organism evidence="3 4">
    <name type="scientific">Ethanoligenens harbinense (strain DSM 18485 / JCM 12961 / CGMCC 1.5033 / YUAN-3)</name>
    <dbReference type="NCBI Taxonomy" id="663278"/>
    <lineage>
        <taxon>Bacteria</taxon>
        <taxon>Bacillati</taxon>
        <taxon>Bacillota</taxon>
        <taxon>Clostridia</taxon>
        <taxon>Eubacteriales</taxon>
        <taxon>Oscillospiraceae</taxon>
        <taxon>Ethanoligenens</taxon>
    </lineage>
</organism>
<evidence type="ECO:0000259" key="1">
    <source>
        <dbReference type="PROSITE" id="PS50883"/>
    </source>
</evidence>
<dbReference type="InterPro" id="IPR035919">
    <property type="entry name" value="EAL_sf"/>
</dbReference>
<feature type="domain" description="EAL" evidence="1">
    <location>
        <begin position="14"/>
        <end position="264"/>
    </location>
</feature>
<dbReference type="AlphaFoldDB" id="E6U376"/>
<dbReference type="NCBIfam" id="TIGR00254">
    <property type="entry name" value="GGDEF"/>
    <property type="match status" value="1"/>
</dbReference>